<feature type="transmembrane region" description="Helical" evidence="8">
    <location>
        <begin position="199"/>
        <end position="219"/>
    </location>
</feature>
<feature type="transmembrane region" description="Helical" evidence="8">
    <location>
        <begin position="124"/>
        <end position="148"/>
    </location>
</feature>
<evidence type="ECO:0000256" key="4">
    <source>
        <dbReference type="ARBA" id="ARBA00022729"/>
    </source>
</evidence>
<feature type="domain" description="Cytochrome b561" evidence="10">
    <location>
        <begin position="91"/>
        <end position="288"/>
    </location>
</feature>
<feature type="transmembrane region" description="Helical" evidence="8">
    <location>
        <begin position="320"/>
        <end position="341"/>
    </location>
</feature>
<comment type="subcellular location">
    <subcellularLocation>
        <location evidence="1">Membrane</location>
    </subcellularLocation>
</comment>
<feature type="domain" description="DOMON" evidence="9">
    <location>
        <begin position="1"/>
        <end position="86"/>
    </location>
</feature>
<evidence type="ECO:0000256" key="8">
    <source>
        <dbReference type="SAM" id="Phobius"/>
    </source>
</evidence>
<dbReference type="SMART" id="SM00665">
    <property type="entry name" value="B561"/>
    <property type="match status" value="1"/>
</dbReference>
<evidence type="ECO:0000256" key="5">
    <source>
        <dbReference type="ARBA" id="ARBA00022982"/>
    </source>
</evidence>
<dbReference type="PROSITE" id="PS50836">
    <property type="entry name" value="DOMON"/>
    <property type="match status" value="1"/>
</dbReference>
<dbReference type="Proteomes" id="UP000678499">
    <property type="component" value="Unassembled WGS sequence"/>
</dbReference>
<keyword evidence="2" id="KW-0813">Transport</keyword>
<dbReference type="CDD" id="cd08760">
    <property type="entry name" value="Cyt_b561_FRRS1_like"/>
    <property type="match status" value="1"/>
</dbReference>
<organism evidence="11">
    <name type="scientific">Notodromas monacha</name>
    <dbReference type="NCBI Taxonomy" id="399045"/>
    <lineage>
        <taxon>Eukaryota</taxon>
        <taxon>Metazoa</taxon>
        <taxon>Ecdysozoa</taxon>
        <taxon>Arthropoda</taxon>
        <taxon>Crustacea</taxon>
        <taxon>Oligostraca</taxon>
        <taxon>Ostracoda</taxon>
        <taxon>Podocopa</taxon>
        <taxon>Podocopida</taxon>
        <taxon>Cypridocopina</taxon>
        <taxon>Cypridoidea</taxon>
        <taxon>Cyprididae</taxon>
        <taxon>Notodromas</taxon>
    </lineage>
</organism>
<accession>A0A7R9BNR1</accession>
<dbReference type="InterPro" id="IPR005018">
    <property type="entry name" value="DOMON_domain"/>
</dbReference>
<dbReference type="OrthoDB" id="6372137at2759"/>
<protein>
    <recommendedName>
        <fullName evidence="13">Ferric-chelate reductase 1</fullName>
    </recommendedName>
</protein>
<feature type="non-terminal residue" evidence="11">
    <location>
        <position position="1"/>
    </location>
</feature>
<keyword evidence="5" id="KW-0249">Electron transport</keyword>
<evidence type="ECO:0000256" key="3">
    <source>
        <dbReference type="ARBA" id="ARBA00022692"/>
    </source>
</evidence>
<feature type="transmembrane region" description="Helical" evidence="8">
    <location>
        <begin position="260"/>
        <end position="279"/>
    </location>
</feature>
<evidence type="ECO:0000256" key="2">
    <source>
        <dbReference type="ARBA" id="ARBA00022448"/>
    </source>
</evidence>
<dbReference type="PROSITE" id="PS50939">
    <property type="entry name" value="CYTOCHROME_B561"/>
    <property type="match status" value="1"/>
</dbReference>
<sequence length="356" mass="38905">GGDSVVLCKTAPTRSSLNISVDAYWNSGKTTPTLLDPSPAGVVIDPNGRYENGDMYCSFSQSVQTTVASNKFDLYKESYFVLLAAGPIRNDGTLAIHTVRGAPGSAVNLTSVEGADLTGEALELAHGVLMIFAWVAAASSGMLAARYYKRTWVASTLLGKAVWFTIHRGLMALTWILTIVSFLIIVIKEQGFEKGYHPTIGIIVLVLTFIQPFLAAIRCSPNNPKRIWFNWSHWLIGSLAHILACVNIFLAFDLWQASEIGYYIFGAFVIFYCLSHVGLQFQRYMIEKSERNSTSPVVDGKSDYDLLASKEASGSGLRRMMFGLTIVVNVGVSIALCLVFSRSIGGEPLTEWTDAT</sequence>
<dbReference type="EMBL" id="OA883003">
    <property type="protein sequence ID" value="CAD7277638.1"/>
    <property type="molecule type" value="Genomic_DNA"/>
</dbReference>
<reference evidence="11" key="1">
    <citation type="submission" date="2020-11" db="EMBL/GenBank/DDBJ databases">
        <authorList>
            <person name="Tran Van P."/>
        </authorList>
    </citation>
    <scope>NUCLEOTIDE SEQUENCE</scope>
</reference>
<dbReference type="PANTHER" id="PTHR23130:SF171">
    <property type="entry name" value="OS01G0895300 PROTEIN"/>
    <property type="match status" value="1"/>
</dbReference>
<evidence type="ECO:0000259" key="9">
    <source>
        <dbReference type="PROSITE" id="PS50836"/>
    </source>
</evidence>
<dbReference type="InterPro" id="IPR006593">
    <property type="entry name" value="Cyt_b561/ferric_Rdtase_TM"/>
</dbReference>
<keyword evidence="7 8" id="KW-0472">Membrane</keyword>
<evidence type="ECO:0008006" key="13">
    <source>
        <dbReference type="Google" id="ProtNLM"/>
    </source>
</evidence>
<feature type="transmembrane region" description="Helical" evidence="8">
    <location>
        <begin position="169"/>
        <end position="187"/>
    </location>
</feature>
<proteinExistence type="predicted"/>
<dbReference type="AlphaFoldDB" id="A0A7R9BNR1"/>
<dbReference type="PANTHER" id="PTHR23130">
    <property type="entry name" value="CYTOCHROME B561 AND DOMON DOMAIN-CONTAINING PROTEIN"/>
    <property type="match status" value="1"/>
</dbReference>
<dbReference type="EMBL" id="CAJPEX010000966">
    <property type="protein sequence ID" value="CAG0917790.1"/>
    <property type="molecule type" value="Genomic_DNA"/>
</dbReference>
<keyword evidence="4" id="KW-0732">Signal</keyword>
<keyword evidence="3 8" id="KW-0812">Transmembrane</keyword>
<keyword evidence="12" id="KW-1185">Reference proteome</keyword>
<feature type="transmembrane region" description="Helical" evidence="8">
    <location>
        <begin position="231"/>
        <end position="254"/>
    </location>
</feature>
<evidence type="ECO:0000256" key="7">
    <source>
        <dbReference type="ARBA" id="ARBA00023136"/>
    </source>
</evidence>
<evidence type="ECO:0000313" key="12">
    <source>
        <dbReference type="Proteomes" id="UP000678499"/>
    </source>
</evidence>
<evidence type="ECO:0000256" key="6">
    <source>
        <dbReference type="ARBA" id="ARBA00022989"/>
    </source>
</evidence>
<gene>
    <name evidence="11" type="ORF">NMOB1V02_LOCUS5366</name>
</gene>
<dbReference type="GO" id="GO:0016020">
    <property type="term" value="C:membrane"/>
    <property type="evidence" value="ECO:0007669"/>
    <property type="project" value="UniProtKB-SubCell"/>
</dbReference>
<evidence type="ECO:0000259" key="10">
    <source>
        <dbReference type="PROSITE" id="PS50939"/>
    </source>
</evidence>
<evidence type="ECO:0000256" key="1">
    <source>
        <dbReference type="ARBA" id="ARBA00004370"/>
    </source>
</evidence>
<keyword evidence="6 8" id="KW-1133">Transmembrane helix</keyword>
<dbReference type="Gene3D" id="1.20.120.1770">
    <property type="match status" value="1"/>
</dbReference>
<name>A0A7R9BNR1_9CRUS</name>
<evidence type="ECO:0000313" key="11">
    <source>
        <dbReference type="EMBL" id="CAD7277638.1"/>
    </source>
</evidence>